<gene>
    <name evidence="2" type="ORF">nbrc107696_06190</name>
</gene>
<organism evidence="2 3">
    <name type="scientific">Gordonia spumicola</name>
    <dbReference type="NCBI Taxonomy" id="589161"/>
    <lineage>
        <taxon>Bacteria</taxon>
        <taxon>Bacillati</taxon>
        <taxon>Actinomycetota</taxon>
        <taxon>Actinomycetes</taxon>
        <taxon>Mycobacteriales</taxon>
        <taxon>Gordoniaceae</taxon>
        <taxon>Gordonia</taxon>
    </lineage>
</organism>
<dbReference type="SUPFAM" id="SSF55846">
    <property type="entry name" value="N-acetylmuramoyl-L-alanine amidase-like"/>
    <property type="match status" value="1"/>
</dbReference>
<name>A0A7I9V4Q6_9ACTN</name>
<dbReference type="InterPro" id="IPR013207">
    <property type="entry name" value="LGFP"/>
</dbReference>
<accession>A0A7I9V4Q6</accession>
<dbReference type="EMBL" id="BJOV01000002">
    <property type="protein sequence ID" value="GEE00173.1"/>
    <property type="molecule type" value="Genomic_DNA"/>
</dbReference>
<proteinExistence type="predicted"/>
<dbReference type="InterPro" id="IPR002502">
    <property type="entry name" value="Amidase_domain"/>
</dbReference>
<evidence type="ECO:0000313" key="3">
    <source>
        <dbReference type="Proteomes" id="UP000444960"/>
    </source>
</evidence>
<dbReference type="SMART" id="SM00644">
    <property type="entry name" value="Ami_2"/>
    <property type="match status" value="1"/>
</dbReference>
<dbReference type="InterPro" id="IPR036505">
    <property type="entry name" value="Amidase/PGRP_sf"/>
</dbReference>
<reference evidence="3" key="1">
    <citation type="submission" date="2019-06" db="EMBL/GenBank/DDBJ databases">
        <title>Gordonia isolated from sludge of a wastewater treatment plant.</title>
        <authorList>
            <person name="Tamura T."/>
            <person name="Aoyama K."/>
            <person name="Kang Y."/>
            <person name="Saito S."/>
            <person name="Akiyama N."/>
            <person name="Yazawa K."/>
            <person name="Gonoi T."/>
            <person name="Mikami Y."/>
        </authorList>
    </citation>
    <scope>NUCLEOTIDE SEQUENCE [LARGE SCALE GENOMIC DNA]</scope>
    <source>
        <strain evidence="3">NBRC 107696</strain>
    </source>
</reference>
<dbReference type="GO" id="GO:0009253">
    <property type="term" value="P:peptidoglycan catabolic process"/>
    <property type="evidence" value="ECO:0007669"/>
    <property type="project" value="InterPro"/>
</dbReference>
<dbReference type="AlphaFoldDB" id="A0A7I9V4Q6"/>
<comment type="caution">
    <text evidence="2">The sequence shown here is derived from an EMBL/GenBank/DDBJ whole genome shotgun (WGS) entry which is preliminary data.</text>
</comment>
<dbReference type="Proteomes" id="UP000444960">
    <property type="component" value="Unassembled WGS sequence"/>
</dbReference>
<protein>
    <recommendedName>
        <fullName evidence="1">N-acetylmuramoyl-L-alanine amidase domain-containing protein</fullName>
    </recommendedName>
</protein>
<evidence type="ECO:0000259" key="1">
    <source>
        <dbReference type="SMART" id="SM00644"/>
    </source>
</evidence>
<sequence>MTYYDSDRSEEFGFGRPRPTSGLVGICIHTTESGKSATATSRTADDVVSYQVRTQSGSYNVMVGVDGKVIRENTDDWQTWSTGNKGNDILLNLCVVGNASQSRAEWLAQDKMLRSVGRVLRYWSDKYRIPLRRVTAAGLPGILGHVDTRVWGGTDHADPGPNFPYDVVIGYAKGAPTEVVKPVVNAIDAEAKVAASWLGERVTKGEIKTPDGEGRFAQFANGYVYWNPKTGAVAVPMRIFETWAGHRWEAGFLGYPVRRHTLVKGGAVQAFQGGVIYRQGDQPGFPVRGVIGDRWAKEGFETGPLGWPTSDERDNGTGGRVQDFEHGRLEWDPSGAIKVVTA</sequence>
<dbReference type="Pfam" id="PF08310">
    <property type="entry name" value="LGFP"/>
    <property type="match status" value="3"/>
</dbReference>
<dbReference type="GO" id="GO:0008745">
    <property type="term" value="F:N-acetylmuramoyl-L-alanine amidase activity"/>
    <property type="evidence" value="ECO:0007669"/>
    <property type="project" value="InterPro"/>
</dbReference>
<dbReference type="Pfam" id="PF01510">
    <property type="entry name" value="Amidase_2"/>
    <property type="match status" value="1"/>
</dbReference>
<evidence type="ECO:0000313" key="2">
    <source>
        <dbReference type="EMBL" id="GEE00173.1"/>
    </source>
</evidence>
<feature type="domain" description="N-acetylmuramoyl-L-alanine amidase" evidence="1">
    <location>
        <begin position="12"/>
        <end position="160"/>
    </location>
</feature>
<dbReference type="CDD" id="cd06583">
    <property type="entry name" value="PGRP"/>
    <property type="match status" value="1"/>
</dbReference>
<keyword evidence="3" id="KW-1185">Reference proteome</keyword>
<dbReference type="Gene3D" id="3.40.80.10">
    <property type="entry name" value="Peptidoglycan recognition protein-like"/>
    <property type="match status" value="1"/>
</dbReference>
<dbReference type="RefSeq" id="WP_228461148.1">
    <property type="nucleotide sequence ID" value="NZ_BJOV01000002.1"/>
</dbReference>